<dbReference type="SUPFAM" id="SSF53850">
    <property type="entry name" value="Periplasmic binding protein-like II"/>
    <property type="match status" value="1"/>
</dbReference>
<keyword evidence="3" id="KW-0238">DNA-binding</keyword>
<dbReference type="PROSITE" id="PS50931">
    <property type="entry name" value="HTH_LYSR"/>
    <property type="match status" value="1"/>
</dbReference>
<dbReference type="Pfam" id="PF03466">
    <property type="entry name" value="LysR_substrate"/>
    <property type="match status" value="1"/>
</dbReference>
<dbReference type="InterPro" id="IPR036388">
    <property type="entry name" value="WH-like_DNA-bd_sf"/>
</dbReference>
<keyword evidence="4" id="KW-0804">Transcription</keyword>
<name>A0A2H9U8P5_9GAMM</name>
<protein>
    <submittedName>
        <fullName evidence="6">LysR family transcriptional regulator</fullName>
    </submittedName>
</protein>
<dbReference type="PANTHER" id="PTHR30537:SF58">
    <property type="entry name" value="HTH-TYPE TRANSCRIPTIONAL REGULATOR PERR"/>
    <property type="match status" value="1"/>
</dbReference>
<dbReference type="AlphaFoldDB" id="A0A2H9U8P5"/>
<dbReference type="GO" id="GO:0043565">
    <property type="term" value="F:sequence-specific DNA binding"/>
    <property type="evidence" value="ECO:0007669"/>
    <property type="project" value="TreeGrafter"/>
</dbReference>
<dbReference type="RefSeq" id="WP_100292693.1">
    <property type="nucleotide sequence ID" value="NZ_PGGC01000015.1"/>
</dbReference>
<evidence type="ECO:0000313" key="6">
    <source>
        <dbReference type="EMBL" id="PJG60381.1"/>
    </source>
</evidence>
<keyword evidence="2" id="KW-0805">Transcription regulation</keyword>
<dbReference type="PRINTS" id="PR00039">
    <property type="entry name" value="HTHLYSR"/>
</dbReference>
<accession>A0A2H9U8P5</accession>
<dbReference type="GO" id="GO:0003700">
    <property type="term" value="F:DNA-binding transcription factor activity"/>
    <property type="evidence" value="ECO:0007669"/>
    <property type="project" value="InterPro"/>
</dbReference>
<dbReference type="InterPro" id="IPR000847">
    <property type="entry name" value="LysR_HTH_N"/>
</dbReference>
<gene>
    <name evidence="6" type="ORF">CUC53_02430</name>
</gene>
<feature type="domain" description="HTH lysR-type" evidence="5">
    <location>
        <begin position="5"/>
        <end position="62"/>
    </location>
</feature>
<dbReference type="GO" id="GO:0006351">
    <property type="term" value="P:DNA-templated transcription"/>
    <property type="evidence" value="ECO:0007669"/>
    <property type="project" value="TreeGrafter"/>
</dbReference>
<evidence type="ECO:0000256" key="3">
    <source>
        <dbReference type="ARBA" id="ARBA00023125"/>
    </source>
</evidence>
<dbReference type="Pfam" id="PF00126">
    <property type="entry name" value="HTH_1"/>
    <property type="match status" value="1"/>
</dbReference>
<keyword evidence="7" id="KW-1185">Reference proteome</keyword>
<dbReference type="SUPFAM" id="SSF46785">
    <property type="entry name" value="Winged helix' DNA-binding domain"/>
    <property type="match status" value="1"/>
</dbReference>
<evidence type="ECO:0000256" key="1">
    <source>
        <dbReference type="ARBA" id="ARBA00009437"/>
    </source>
</evidence>
<dbReference type="Gene3D" id="1.10.10.10">
    <property type="entry name" value="Winged helix-like DNA-binding domain superfamily/Winged helix DNA-binding domain"/>
    <property type="match status" value="1"/>
</dbReference>
<evidence type="ECO:0000256" key="2">
    <source>
        <dbReference type="ARBA" id="ARBA00023015"/>
    </source>
</evidence>
<organism evidence="6 7">
    <name type="scientific">Aeromonas cavernicola</name>
    <dbReference type="NCBI Taxonomy" id="1006623"/>
    <lineage>
        <taxon>Bacteria</taxon>
        <taxon>Pseudomonadati</taxon>
        <taxon>Pseudomonadota</taxon>
        <taxon>Gammaproteobacteria</taxon>
        <taxon>Aeromonadales</taxon>
        <taxon>Aeromonadaceae</taxon>
        <taxon>Aeromonas</taxon>
    </lineage>
</organism>
<proteinExistence type="inferred from homology"/>
<dbReference type="InterPro" id="IPR036390">
    <property type="entry name" value="WH_DNA-bd_sf"/>
</dbReference>
<dbReference type="InterPro" id="IPR005119">
    <property type="entry name" value="LysR_subst-bd"/>
</dbReference>
<reference evidence="6 7" key="1">
    <citation type="submission" date="2017-11" db="EMBL/GenBank/DDBJ databases">
        <title>Draft genome sequence of environmental isolate Aeromonas cavernicola sp. nov. MDC 2508.</title>
        <authorList>
            <person name="Colston S.M."/>
            <person name="Navarro A."/>
            <person name="Martinez-Murcia A.J."/>
            <person name="Graf J."/>
        </authorList>
    </citation>
    <scope>NUCLEOTIDE SEQUENCE [LARGE SCALE GENOMIC DNA]</scope>
    <source>
        <strain evidence="6 7">MDC 2508</strain>
    </source>
</reference>
<evidence type="ECO:0000256" key="4">
    <source>
        <dbReference type="ARBA" id="ARBA00023163"/>
    </source>
</evidence>
<dbReference type="PANTHER" id="PTHR30537">
    <property type="entry name" value="HTH-TYPE TRANSCRIPTIONAL REGULATOR"/>
    <property type="match status" value="1"/>
</dbReference>
<comment type="similarity">
    <text evidence="1">Belongs to the LysR transcriptional regulatory family.</text>
</comment>
<dbReference type="Proteomes" id="UP000235861">
    <property type="component" value="Unassembled WGS sequence"/>
</dbReference>
<dbReference type="EMBL" id="PGGC01000015">
    <property type="protein sequence ID" value="PJG60381.1"/>
    <property type="molecule type" value="Genomic_DNA"/>
</dbReference>
<dbReference type="InterPro" id="IPR058163">
    <property type="entry name" value="LysR-type_TF_proteobact-type"/>
</dbReference>
<dbReference type="Gene3D" id="3.40.190.10">
    <property type="entry name" value="Periplasmic binding protein-like II"/>
    <property type="match status" value="2"/>
</dbReference>
<sequence length="297" mass="32932">MRVLPSLNSLKVFEAAGECLNFTLAAKVLNVTQGAVSRQISQLEDYLGITLFSRAKGKLALTAQGQALLAVIQHSFSEIEREIGQIRMPNLRQRLAILAPPTFCSRWLCPRIHLFTQQYGQYDLQIYTEREEGVSVDIEICFDEVSQAGQHEGVILMEEYIAVCSQALLKDAASLIQGSLANNSHRMLHIRHKGSQLPSWDEWLHAANIPLPMGLHKSLTMSTQEQVINAAVAGGGYAVVDRNMVDLLLKNGELQQFDPTSVPSRFGYLLKIAPLKLGTSKVEDFCAWLQLHASPHA</sequence>
<evidence type="ECO:0000259" key="5">
    <source>
        <dbReference type="PROSITE" id="PS50931"/>
    </source>
</evidence>
<dbReference type="OrthoDB" id="6787458at2"/>
<evidence type="ECO:0000313" key="7">
    <source>
        <dbReference type="Proteomes" id="UP000235861"/>
    </source>
</evidence>
<comment type="caution">
    <text evidence="6">The sequence shown here is derived from an EMBL/GenBank/DDBJ whole genome shotgun (WGS) entry which is preliminary data.</text>
</comment>